<evidence type="ECO:0000313" key="2">
    <source>
        <dbReference type="EMBL" id="QUN04795.1"/>
    </source>
</evidence>
<evidence type="ECO:0000259" key="1">
    <source>
        <dbReference type="Pfam" id="PF11645"/>
    </source>
</evidence>
<dbReference type="InterPro" id="IPR011856">
    <property type="entry name" value="tRNA_endonuc-like_dom_sf"/>
</dbReference>
<accession>A0ABX7YQ79</accession>
<dbReference type="Gene3D" id="3.40.1350.10">
    <property type="match status" value="1"/>
</dbReference>
<proteinExistence type="predicted"/>
<evidence type="ECO:0000313" key="3">
    <source>
        <dbReference type="Proteomes" id="UP000679575"/>
    </source>
</evidence>
<gene>
    <name evidence="2" type="ORF">KDN34_11095</name>
</gene>
<dbReference type="Pfam" id="PF11645">
    <property type="entry name" value="PDDEXK_5"/>
    <property type="match status" value="1"/>
</dbReference>
<dbReference type="Proteomes" id="UP000679575">
    <property type="component" value="Chromosome"/>
</dbReference>
<name>A0ABX7YQ79_9GAMM</name>
<dbReference type="EMBL" id="CP073587">
    <property type="protein sequence ID" value="QUN04795.1"/>
    <property type="molecule type" value="Genomic_DNA"/>
</dbReference>
<protein>
    <recommendedName>
        <fullName evidence="1">PD(D/E)XK endonuclease domain-containing protein</fullName>
    </recommendedName>
</protein>
<sequence length="130" mass="15287">MPIKQTPTKPETAKFFKSISYETLAASWFQMDGWEVFLPMTDHGSKTDLVISDGTHFYRIQVKSLDTHDDNIVVESQWEGVDIDYVLFFSRLDNWGYITPPFRGKTRLNSDGHIRFHQHHKNFNMMFARV</sequence>
<reference evidence="2 3" key="1">
    <citation type="submission" date="2021-04" db="EMBL/GenBank/DDBJ databases">
        <title>Novel species identification of genus Shewanella.</title>
        <authorList>
            <person name="Liu G."/>
        </authorList>
    </citation>
    <scope>NUCLEOTIDE SEQUENCE [LARGE SCALE GENOMIC DNA]</scope>
    <source>
        <strain evidence="2 3">FJAT-54481</strain>
    </source>
</reference>
<keyword evidence="3" id="KW-1185">Reference proteome</keyword>
<dbReference type="RefSeq" id="WP_212593848.1">
    <property type="nucleotide sequence ID" value="NZ_CP073587.1"/>
</dbReference>
<dbReference type="InterPro" id="IPR021671">
    <property type="entry name" value="PD(D/E)XK_Endonuc"/>
</dbReference>
<organism evidence="2 3">
    <name type="scientific">Shewanella yunxiaonensis</name>
    <dbReference type="NCBI Taxonomy" id="2829809"/>
    <lineage>
        <taxon>Bacteria</taxon>
        <taxon>Pseudomonadati</taxon>
        <taxon>Pseudomonadota</taxon>
        <taxon>Gammaproteobacteria</taxon>
        <taxon>Alteromonadales</taxon>
        <taxon>Shewanellaceae</taxon>
        <taxon>Shewanella</taxon>
    </lineage>
</organism>
<feature type="domain" description="PD(D/E)XK endonuclease" evidence="1">
    <location>
        <begin position="31"/>
        <end position="75"/>
    </location>
</feature>